<dbReference type="GO" id="GO:0008168">
    <property type="term" value="F:methyltransferase activity"/>
    <property type="evidence" value="ECO:0007669"/>
    <property type="project" value="UniProtKB-KW"/>
</dbReference>
<reference evidence="1 2" key="1">
    <citation type="journal article" date="2014" name="PLoS Genet.">
        <title>Phylogenetically driven sequencing of extremely halophilic archaea reveals strategies for static and dynamic osmo-response.</title>
        <authorList>
            <person name="Becker E.A."/>
            <person name="Seitzer P.M."/>
            <person name="Tritt A."/>
            <person name="Larsen D."/>
            <person name="Krusor M."/>
            <person name="Yao A.I."/>
            <person name="Wu D."/>
            <person name="Madern D."/>
            <person name="Eisen J.A."/>
            <person name="Darling A.E."/>
            <person name="Facciotti M.T."/>
        </authorList>
    </citation>
    <scope>NUCLEOTIDE SEQUENCE [LARGE SCALE GENOMIC DNA]</scope>
    <source>
        <strain evidence="1 2">DSM 8989</strain>
    </source>
</reference>
<dbReference type="Proteomes" id="UP000011625">
    <property type="component" value="Unassembled WGS sequence"/>
</dbReference>
<sequence length="302" mass="33694">MSNTDGKFQRYLAAKRTVDDRALDRQVLDRLATEVERIDEKRGERPLRVLDVGAGIGATLKRLVERDVLPAAVEYTLVDREATNIDAARERLPQWVTDAGYEAAEIDDGLRIEGDEQWVDLEFAVADAFEYVETSTWDLLVGQAFLDLFDARRAFDALRAGLRPGGCWYFPITFDGGTILSPPVDPDLDTRIERAFHAHIDDGGDSHAGRHLLARASKTDTVLAAGGSDWVVHPRSGEYPDDETFFLRYIVDTIAGALDETGRFDPTTLAGWTAARHRQIDRGELTYVAHQLDVLGRIPAER</sequence>
<accession>M0N9L5</accession>
<evidence type="ECO:0000313" key="2">
    <source>
        <dbReference type="Proteomes" id="UP000011625"/>
    </source>
</evidence>
<keyword evidence="1" id="KW-0808">Transferase</keyword>
<dbReference type="Gene3D" id="3.40.50.150">
    <property type="entry name" value="Vaccinia Virus protein VP39"/>
    <property type="match status" value="1"/>
</dbReference>
<gene>
    <name evidence="1" type="ORF">C450_08522</name>
</gene>
<keyword evidence="1" id="KW-0489">Methyltransferase</keyword>
<keyword evidence="2" id="KW-1185">Reference proteome</keyword>
<organism evidence="1 2">
    <name type="scientific">Halococcus salifodinae DSM 8989</name>
    <dbReference type="NCBI Taxonomy" id="1227456"/>
    <lineage>
        <taxon>Archaea</taxon>
        <taxon>Methanobacteriati</taxon>
        <taxon>Methanobacteriota</taxon>
        <taxon>Stenosarchaea group</taxon>
        <taxon>Halobacteria</taxon>
        <taxon>Halobacteriales</taxon>
        <taxon>Halococcaceae</taxon>
        <taxon>Halococcus</taxon>
    </lineage>
</organism>
<dbReference type="PATRIC" id="fig|1227456.3.peg.1718"/>
<evidence type="ECO:0000313" key="1">
    <source>
        <dbReference type="EMBL" id="EMA53345.1"/>
    </source>
</evidence>
<dbReference type="SUPFAM" id="SSF53335">
    <property type="entry name" value="S-adenosyl-L-methionine-dependent methyltransferases"/>
    <property type="match status" value="1"/>
</dbReference>
<dbReference type="EMBL" id="AOME01000051">
    <property type="protein sequence ID" value="EMA53345.1"/>
    <property type="molecule type" value="Genomic_DNA"/>
</dbReference>
<proteinExistence type="predicted"/>
<dbReference type="STRING" id="1227456.C450_08522"/>
<protein>
    <submittedName>
        <fullName evidence="1">Methyltransferase family protein</fullName>
    </submittedName>
</protein>
<dbReference type="InterPro" id="IPR029063">
    <property type="entry name" value="SAM-dependent_MTases_sf"/>
</dbReference>
<dbReference type="AlphaFoldDB" id="M0N9L5"/>
<name>M0N9L5_9EURY</name>
<dbReference type="GO" id="GO:0032259">
    <property type="term" value="P:methylation"/>
    <property type="evidence" value="ECO:0007669"/>
    <property type="project" value="UniProtKB-KW"/>
</dbReference>
<dbReference type="OrthoDB" id="338984at2157"/>
<dbReference type="RefSeq" id="WP_005042539.1">
    <property type="nucleotide sequence ID" value="NZ_AOME01000051.1"/>
</dbReference>
<comment type="caution">
    <text evidence="1">The sequence shown here is derived from an EMBL/GenBank/DDBJ whole genome shotgun (WGS) entry which is preliminary data.</text>
</comment>